<comment type="similarity">
    <text evidence="5">Belongs to the CheB family.</text>
</comment>
<dbReference type="PANTHER" id="PTHR42872:SF6">
    <property type="entry name" value="PROTEIN-GLUTAMATE METHYLESTERASE_PROTEIN-GLUTAMINE GLUTAMINASE"/>
    <property type="match status" value="1"/>
</dbReference>
<keyword evidence="3 5" id="KW-0378">Hydrolase</keyword>
<keyword evidence="10" id="KW-0808">Transferase</keyword>
<feature type="active site" evidence="5 6">
    <location>
        <position position="199"/>
    </location>
</feature>
<feature type="active site" evidence="5 6">
    <location>
        <position position="292"/>
    </location>
</feature>
<evidence type="ECO:0000256" key="4">
    <source>
        <dbReference type="ARBA" id="ARBA00048267"/>
    </source>
</evidence>
<comment type="PTM">
    <text evidence="5">Phosphorylated by CheA. Phosphorylation of the N-terminal regulatory domain activates the methylesterase activity.</text>
</comment>
<name>A0ABU1H3T8_9GAMM</name>
<dbReference type="PANTHER" id="PTHR42872">
    <property type="entry name" value="PROTEIN-GLUTAMATE METHYLESTERASE/PROTEIN-GLUTAMINE GLUTAMINASE"/>
    <property type="match status" value="1"/>
</dbReference>
<dbReference type="NCBIfam" id="NF001965">
    <property type="entry name" value="PRK00742.1"/>
    <property type="match status" value="1"/>
</dbReference>
<dbReference type="InterPro" id="IPR000673">
    <property type="entry name" value="Sig_transdc_resp-reg_Me-estase"/>
</dbReference>
<organism evidence="10 11">
    <name type="scientific">Vreelandella vilamensis</name>
    <dbReference type="NCBI Taxonomy" id="531309"/>
    <lineage>
        <taxon>Bacteria</taxon>
        <taxon>Pseudomonadati</taxon>
        <taxon>Pseudomonadota</taxon>
        <taxon>Gammaproteobacteria</taxon>
        <taxon>Oceanospirillales</taxon>
        <taxon>Halomonadaceae</taxon>
        <taxon>Vreelandella</taxon>
    </lineage>
</organism>
<dbReference type="InterPro" id="IPR001789">
    <property type="entry name" value="Sig_transdc_resp-reg_receiver"/>
</dbReference>
<dbReference type="HAMAP" id="MF_00099">
    <property type="entry name" value="CheB_chemtxs"/>
    <property type="match status" value="1"/>
</dbReference>
<comment type="catalytic activity">
    <reaction evidence="4 5">
        <text>[protein]-L-glutamate 5-O-methyl ester + H2O = L-glutamyl-[protein] + methanol + H(+)</text>
        <dbReference type="Rhea" id="RHEA:23236"/>
        <dbReference type="Rhea" id="RHEA-COMP:10208"/>
        <dbReference type="Rhea" id="RHEA-COMP:10311"/>
        <dbReference type="ChEBI" id="CHEBI:15377"/>
        <dbReference type="ChEBI" id="CHEBI:15378"/>
        <dbReference type="ChEBI" id="CHEBI:17790"/>
        <dbReference type="ChEBI" id="CHEBI:29973"/>
        <dbReference type="ChEBI" id="CHEBI:82795"/>
        <dbReference type="EC" id="3.1.1.61"/>
    </reaction>
</comment>
<dbReference type="CDD" id="cd17541">
    <property type="entry name" value="REC_CheB-like"/>
    <property type="match status" value="1"/>
</dbReference>
<dbReference type="GO" id="GO:0008168">
    <property type="term" value="F:methyltransferase activity"/>
    <property type="evidence" value="ECO:0007669"/>
    <property type="project" value="UniProtKB-KW"/>
</dbReference>
<dbReference type="Pfam" id="PF01339">
    <property type="entry name" value="CheB_methylest"/>
    <property type="match status" value="1"/>
</dbReference>
<evidence type="ECO:0000256" key="3">
    <source>
        <dbReference type="ARBA" id="ARBA00022801"/>
    </source>
</evidence>
<evidence type="ECO:0000256" key="7">
    <source>
        <dbReference type="PROSITE-ProRule" id="PRU00169"/>
    </source>
</evidence>
<dbReference type="SMART" id="SM00448">
    <property type="entry name" value="REC"/>
    <property type="match status" value="1"/>
</dbReference>
<dbReference type="GO" id="GO:0008984">
    <property type="term" value="F:protein-glutamate methylesterase activity"/>
    <property type="evidence" value="ECO:0007669"/>
    <property type="project" value="UniProtKB-EC"/>
</dbReference>
<evidence type="ECO:0000259" key="9">
    <source>
        <dbReference type="PROSITE" id="PS50122"/>
    </source>
</evidence>
<dbReference type="EC" id="3.5.1.44" evidence="5"/>
<evidence type="ECO:0000256" key="1">
    <source>
        <dbReference type="ARBA" id="ARBA00022490"/>
    </source>
</evidence>
<evidence type="ECO:0000256" key="6">
    <source>
        <dbReference type="PROSITE-ProRule" id="PRU00050"/>
    </source>
</evidence>
<comment type="domain">
    <text evidence="5">Contains a C-terminal catalytic domain, and an N-terminal region which modulates catalytic activity.</text>
</comment>
<comment type="catalytic activity">
    <reaction evidence="5">
        <text>L-glutaminyl-[protein] + H2O = L-glutamyl-[protein] + NH4(+)</text>
        <dbReference type="Rhea" id="RHEA:16441"/>
        <dbReference type="Rhea" id="RHEA-COMP:10207"/>
        <dbReference type="Rhea" id="RHEA-COMP:10208"/>
        <dbReference type="ChEBI" id="CHEBI:15377"/>
        <dbReference type="ChEBI" id="CHEBI:28938"/>
        <dbReference type="ChEBI" id="CHEBI:29973"/>
        <dbReference type="ChEBI" id="CHEBI:30011"/>
        <dbReference type="EC" id="3.5.1.44"/>
    </reaction>
</comment>
<dbReference type="CDD" id="cd16432">
    <property type="entry name" value="CheB_Rec"/>
    <property type="match status" value="1"/>
</dbReference>
<sequence length="363" mass="39473">MNTNRAYRVLVADDSAMARALLRELLEQDGMEVIAEARNGKEAVELTRQHRPDLVTMDLQMPVMGGMQAIEEIMHEKAVPILVVSSESDAEKACEALDLGALEVISKPDYTAPQATEFVRKVRLLAGVPVITRLRRRVVAPEAPAKSLPFYWPPSAQFKVRNYQQVFALASSTGGPQALARLLPRLDATFPAPILLAQHMCDGFVEGMAQWLSGLCKLKVKVAQEGELLKPGCVYVSPSETHLTVTPNHRIALQARAQGDIYRPSCDHLLTSLADVYGKDAIGVILTGMGRDGAAGMLKIREKGGVGLAQNEASSVIYGMNQEAVKLGGVHCELPLDVLAGEMERILELTPVGYLAAWARRQS</sequence>
<evidence type="ECO:0000256" key="2">
    <source>
        <dbReference type="ARBA" id="ARBA00022500"/>
    </source>
</evidence>
<evidence type="ECO:0000313" key="10">
    <source>
        <dbReference type="EMBL" id="MDR5898491.1"/>
    </source>
</evidence>
<evidence type="ECO:0000259" key="8">
    <source>
        <dbReference type="PROSITE" id="PS50110"/>
    </source>
</evidence>
<dbReference type="SUPFAM" id="SSF52738">
    <property type="entry name" value="Methylesterase CheB, C-terminal domain"/>
    <property type="match status" value="1"/>
</dbReference>
<feature type="domain" description="Response regulatory" evidence="8">
    <location>
        <begin position="8"/>
        <end position="122"/>
    </location>
</feature>
<keyword evidence="2 5" id="KW-0145">Chemotaxis</keyword>
<evidence type="ECO:0000256" key="5">
    <source>
        <dbReference type="HAMAP-Rule" id="MF_00099"/>
    </source>
</evidence>
<dbReference type="EC" id="3.1.1.61" evidence="5"/>
<protein>
    <recommendedName>
        <fullName evidence="5">Protein-glutamate methylesterase/protein-glutamine glutaminase</fullName>
        <ecNumber evidence="5">3.1.1.61</ecNumber>
        <ecNumber evidence="5">3.5.1.44</ecNumber>
    </recommendedName>
</protein>
<feature type="domain" description="CheB-type methylesterase" evidence="9">
    <location>
        <begin position="153"/>
        <end position="350"/>
    </location>
</feature>
<keyword evidence="10" id="KW-0489">Methyltransferase</keyword>
<accession>A0ABU1H3T8</accession>
<dbReference type="SUPFAM" id="SSF52172">
    <property type="entry name" value="CheY-like"/>
    <property type="match status" value="1"/>
</dbReference>
<dbReference type="EMBL" id="JARWAN010000006">
    <property type="protein sequence ID" value="MDR5898491.1"/>
    <property type="molecule type" value="Genomic_DNA"/>
</dbReference>
<keyword evidence="5 7" id="KW-0597">Phosphoprotein</keyword>
<dbReference type="GO" id="GO:0032259">
    <property type="term" value="P:methylation"/>
    <property type="evidence" value="ECO:0007669"/>
    <property type="project" value="UniProtKB-KW"/>
</dbReference>
<comment type="function">
    <text evidence="5">Involved in chemotaxis. Part of a chemotaxis signal transduction system that modulates chemotaxis in response to various stimuli. Catalyzes the demethylation of specific methylglutamate residues introduced into the chemoreceptors (methyl-accepting chemotaxis proteins or MCP) by CheR. Also mediates the irreversible deamidation of specific glutamine residues to glutamic acid.</text>
</comment>
<dbReference type="RefSeq" id="WP_309655400.1">
    <property type="nucleotide sequence ID" value="NZ_JARWAN010000006.1"/>
</dbReference>
<feature type="modified residue" description="4-aspartylphosphate" evidence="5 7">
    <location>
        <position position="58"/>
    </location>
</feature>
<feature type="active site" evidence="5 6">
    <location>
        <position position="172"/>
    </location>
</feature>
<dbReference type="Gene3D" id="3.40.50.2300">
    <property type="match status" value="1"/>
</dbReference>
<proteinExistence type="inferred from homology"/>
<keyword evidence="1 5" id="KW-0963">Cytoplasm</keyword>
<gene>
    <name evidence="5 10" type="primary">cheB</name>
    <name evidence="10" type="ORF">QC823_05750</name>
</gene>
<reference evidence="10 11" key="1">
    <citation type="submission" date="2023-04" db="EMBL/GenBank/DDBJ databases">
        <title>A long-awaited taxogenomic arrangement of the family Halomonadaceae.</title>
        <authorList>
            <person name="De La Haba R."/>
            <person name="Chuvochina M."/>
            <person name="Wittouck S."/>
            <person name="Arahal D.R."/>
            <person name="Sanchez-Porro C."/>
            <person name="Hugenholtz P."/>
            <person name="Ventosa A."/>
        </authorList>
    </citation>
    <scope>NUCLEOTIDE SEQUENCE [LARGE SCALE GENOMIC DNA]</scope>
    <source>
        <strain evidence="10 11">DSM 21020</strain>
    </source>
</reference>
<dbReference type="Gene3D" id="3.40.50.180">
    <property type="entry name" value="Methylesterase CheB, C-terminal domain"/>
    <property type="match status" value="1"/>
</dbReference>
<dbReference type="InterPro" id="IPR008248">
    <property type="entry name" value="CheB-like"/>
</dbReference>
<comment type="caution">
    <text evidence="10">The sequence shown here is derived from an EMBL/GenBank/DDBJ whole genome shotgun (WGS) entry which is preliminary data.</text>
</comment>
<dbReference type="InterPro" id="IPR035909">
    <property type="entry name" value="CheB_C"/>
</dbReference>
<dbReference type="Proteomes" id="UP001254564">
    <property type="component" value="Unassembled WGS sequence"/>
</dbReference>
<dbReference type="InterPro" id="IPR011006">
    <property type="entry name" value="CheY-like_superfamily"/>
</dbReference>
<dbReference type="PIRSF" id="PIRSF000876">
    <property type="entry name" value="RR_chemtxs_CheB"/>
    <property type="match status" value="1"/>
</dbReference>
<comment type="subcellular location">
    <subcellularLocation>
        <location evidence="5">Cytoplasm</location>
    </subcellularLocation>
</comment>
<evidence type="ECO:0000313" key="11">
    <source>
        <dbReference type="Proteomes" id="UP001254564"/>
    </source>
</evidence>
<keyword evidence="11" id="KW-1185">Reference proteome</keyword>
<dbReference type="PROSITE" id="PS50122">
    <property type="entry name" value="CHEB"/>
    <property type="match status" value="1"/>
</dbReference>
<dbReference type="Pfam" id="PF00072">
    <property type="entry name" value="Response_reg"/>
    <property type="match status" value="1"/>
</dbReference>
<dbReference type="PROSITE" id="PS50110">
    <property type="entry name" value="RESPONSE_REGULATORY"/>
    <property type="match status" value="1"/>
</dbReference>